<protein>
    <submittedName>
        <fullName evidence="1">Uncharacterized protein</fullName>
    </submittedName>
</protein>
<dbReference type="AlphaFoldDB" id="A0A4Y2UXB7"/>
<comment type="caution">
    <text evidence="1">The sequence shown here is derived from an EMBL/GenBank/DDBJ whole genome shotgun (WGS) entry which is preliminary data.</text>
</comment>
<name>A0A4Y2UXB7_ARAVE</name>
<evidence type="ECO:0000313" key="2">
    <source>
        <dbReference type="Proteomes" id="UP000499080"/>
    </source>
</evidence>
<proteinExistence type="predicted"/>
<sequence>MKLTQDKEEEKRRFSLKLHLILKTLIYTCLNSPFLSRQLFPYPSLPLHPEQLRHLSPLHLSGVPPSRFTCCPSCLMTPSVLVNDVILGAELLLLSPLLDVLPCGLVVRIPGFHPGGPGSIPGMGIGFQ</sequence>
<evidence type="ECO:0000313" key="1">
    <source>
        <dbReference type="EMBL" id="GBO16794.1"/>
    </source>
</evidence>
<reference evidence="1 2" key="1">
    <citation type="journal article" date="2019" name="Sci. Rep.">
        <title>Orb-weaving spider Araneus ventricosus genome elucidates the spidroin gene catalogue.</title>
        <authorList>
            <person name="Kono N."/>
            <person name="Nakamura H."/>
            <person name="Ohtoshi R."/>
            <person name="Moran D.A.P."/>
            <person name="Shinohara A."/>
            <person name="Yoshida Y."/>
            <person name="Fujiwara M."/>
            <person name="Mori M."/>
            <person name="Tomita M."/>
            <person name="Arakawa K."/>
        </authorList>
    </citation>
    <scope>NUCLEOTIDE SEQUENCE [LARGE SCALE GENOMIC DNA]</scope>
</reference>
<gene>
    <name evidence="1" type="ORF">AVEN_126653_1</name>
</gene>
<keyword evidence="2" id="KW-1185">Reference proteome</keyword>
<dbReference type="Proteomes" id="UP000499080">
    <property type="component" value="Unassembled WGS sequence"/>
</dbReference>
<organism evidence="1 2">
    <name type="scientific">Araneus ventricosus</name>
    <name type="common">Orbweaver spider</name>
    <name type="synonym">Epeira ventricosa</name>
    <dbReference type="NCBI Taxonomy" id="182803"/>
    <lineage>
        <taxon>Eukaryota</taxon>
        <taxon>Metazoa</taxon>
        <taxon>Ecdysozoa</taxon>
        <taxon>Arthropoda</taxon>
        <taxon>Chelicerata</taxon>
        <taxon>Arachnida</taxon>
        <taxon>Araneae</taxon>
        <taxon>Araneomorphae</taxon>
        <taxon>Entelegynae</taxon>
        <taxon>Araneoidea</taxon>
        <taxon>Araneidae</taxon>
        <taxon>Araneus</taxon>
    </lineage>
</organism>
<dbReference type="EMBL" id="BGPR01040629">
    <property type="protein sequence ID" value="GBO16794.1"/>
    <property type="molecule type" value="Genomic_DNA"/>
</dbReference>
<accession>A0A4Y2UXB7</accession>